<dbReference type="InterPro" id="IPR009576">
    <property type="entry name" value="Biofilm_formation_YgiB"/>
</dbReference>
<name>A0A9X8EF39_PSEPU</name>
<organism evidence="2 3">
    <name type="scientific">Pseudomonas putida</name>
    <name type="common">Arthrobacter siderocapsulatus</name>
    <dbReference type="NCBI Taxonomy" id="303"/>
    <lineage>
        <taxon>Bacteria</taxon>
        <taxon>Pseudomonadati</taxon>
        <taxon>Pseudomonadota</taxon>
        <taxon>Gammaproteobacteria</taxon>
        <taxon>Pseudomonadales</taxon>
        <taxon>Pseudomonadaceae</taxon>
        <taxon>Pseudomonas</taxon>
    </lineage>
</organism>
<dbReference type="EMBL" id="RJUR01000016">
    <property type="protein sequence ID" value="ROQ46502.1"/>
    <property type="molecule type" value="Genomic_DNA"/>
</dbReference>
<keyword evidence="1" id="KW-0732">Signal</keyword>
<dbReference type="AlphaFoldDB" id="A0A9X8EF39"/>
<protein>
    <submittedName>
        <fullName evidence="2">Uncharacterized protein DUF1190</fullName>
    </submittedName>
</protein>
<evidence type="ECO:0000313" key="3">
    <source>
        <dbReference type="Proteomes" id="UP000269115"/>
    </source>
</evidence>
<dbReference type="Proteomes" id="UP000269115">
    <property type="component" value="Unassembled WGS sequence"/>
</dbReference>
<proteinExistence type="predicted"/>
<accession>A0A9X8EF39</accession>
<dbReference type="RefSeq" id="WP_123753441.1">
    <property type="nucleotide sequence ID" value="NZ_RJUR01000016.1"/>
</dbReference>
<feature type="chain" id="PRO_5040847549" evidence="1">
    <location>
        <begin position="21"/>
        <end position="231"/>
    </location>
</feature>
<dbReference type="PROSITE" id="PS51257">
    <property type="entry name" value="PROKAR_LIPOPROTEIN"/>
    <property type="match status" value="1"/>
</dbReference>
<comment type="caution">
    <text evidence="2">The sequence shown here is derived from an EMBL/GenBank/DDBJ whole genome shotgun (WGS) entry which is preliminary data.</text>
</comment>
<gene>
    <name evidence="2" type="ORF">EDF85_4342</name>
</gene>
<reference evidence="2 3" key="1">
    <citation type="submission" date="2018-11" db="EMBL/GenBank/DDBJ databases">
        <title>Genomic analyses of the natural microbiome of Caenorhabditis elegans.</title>
        <authorList>
            <person name="Samuel B."/>
        </authorList>
    </citation>
    <scope>NUCLEOTIDE SEQUENCE [LARGE SCALE GENOMIC DNA]</scope>
    <source>
        <strain evidence="2 3">BIGb0473</strain>
    </source>
</reference>
<sequence length="231" mass="24740">MKRSTSIRLIALGSLPLALAACDSDRSATRVISEVKRYQDVDSCALAGVSRSVCDNAWNVARQHHDANAPRFTRLEDCLASFEQCEPGQGASFHMPRMQGFALTTERQVYDDGLSQTSSTTSSAVYGGGGGRYDYVNVEPRYLSEAIYHEREGREGFRASSLTDQVNSGNQYAGLVEDHAPSSRFNGGAGADAHASVLPARFMASARPWTVGSHPGFAAHVPGRGGFGFGS</sequence>
<evidence type="ECO:0000313" key="2">
    <source>
        <dbReference type="EMBL" id="ROQ46502.1"/>
    </source>
</evidence>
<evidence type="ECO:0000256" key="1">
    <source>
        <dbReference type="SAM" id="SignalP"/>
    </source>
</evidence>
<feature type="signal peptide" evidence="1">
    <location>
        <begin position="1"/>
        <end position="20"/>
    </location>
</feature>
<dbReference type="Pfam" id="PF06693">
    <property type="entry name" value="DUF1190"/>
    <property type="match status" value="1"/>
</dbReference>